<dbReference type="PROSITE" id="PS51283">
    <property type="entry name" value="DUSP"/>
    <property type="match status" value="1"/>
</dbReference>
<keyword evidence="11" id="KW-0539">Nucleus</keyword>
<feature type="region of interest" description="Disordered" evidence="12">
    <location>
        <begin position="625"/>
        <end position="679"/>
    </location>
</feature>
<dbReference type="EC" id="3.4.19.12" evidence="5"/>
<sequence>MAGAAASGEGDESSSSGILLDNLKIQKEEIAEQIDKPLQKGDTWYLIDCRWLNQWKKFVGFDSWNQFGCGDQLNNPGPLDNSNLLQEDSCTLKEGLIDGLDYNLLPEEAWHKLVSWYGISSDQHSLQRKVVEHGMFVKICKVEIYLMEFKLSRHSDPQNLVTRKFSKGDTIGHVMSELRKVFSIPEETETRLWIKYVSHSCELLSNMEQTVQDASLYERQVLLIEEKNGDGTWPRQARQSSYSSSTVTSSTEGSGRASSNAYSSYSSRSWGYDGLRSTSSLPGLTGLANLGNTCFMNSALQCLSNCVPLTEYFISGKYKDELNCDNPLGMRGEIAKAYASLLHQLWNENYSSVAPRPFKMQVGRFAPQFSGYQQQDSQELLAFLLDGLHEDLNRVKKKPYVELKDADGRPDDAVAKESWENHLQRNNSVIVDIFHGLFKSTLVCPDCNKVSVTFDPFCYLSLPLPVKKERILDVFLVQNDPLQKPTLYKLTVPKMGNISDLLDVLSKLSRIPKDKMVVTDVYNHRFHKMFTLSESLTQILDRDDIFVYELLHNKSDDEDGHSMVIPVYQREIRARLASYNSYSSSNKSLFGLPLMVSVPKKNLTYKALYNILLERMKRFVRLPEEEVEMDSGNKEADEEDMDMNDEMKDEIEREDSKETVLQNSDENEDDQLDSKANKLNLEQRGKKRKYLFKLTLVNSYGSNDVQALEDNSKPLKLTGRCYLAIDWDSKVKDEYYDHGLAEESDEHESVKKKPSQKKSCVGLDDCIDLFLSREKLGANDPWYCPSCKKHQQATKKFDLWSLPKILVVHLKRFSYNSLWRDKLDTFVNVPLRFVFFSLQLKGSFRVPVNRVESWISLPQVCRPGAGCSKHG</sequence>
<keyword evidence="10" id="KW-0788">Thiol protease</keyword>
<dbReference type="FunFam" id="3.90.70.10:FF:000013">
    <property type="entry name" value="ubiquitin carboxyl-terminal hydrolase 15 isoform X1"/>
    <property type="match status" value="1"/>
</dbReference>
<dbReference type="FunFam" id="3.30.2230.10:FF:000003">
    <property type="entry name" value="ubiquitin carboxyl-terminal hydrolase 15 isoform X1"/>
    <property type="match status" value="1"/>
</dbReference>
<evidence type="ECO:0000313" key="16">
    <source>
        <dbReference type="Proteomes" id="UP001249851"/>
    </source>
</evidence>
<name>A0AAD9PZ17_ACRCE</name>
<evidence type="ECO:0000256" key="9">
    <source>
        <dbReference type="ARBA" id="ARBA00022801"/>
    </source>
</evidence>
<dbReference type="Proteomes" id="UP001249851">
    <property type="component" value="Unassembled WGS sequence"/>
</dbReference>
<dbReference type="SUPFAM" id="SSF143791">
    <property type="entry name" value="DUSP-like"/>
    <property type="match status" value="1"/>
</dbReference>
<dbReference type="InterPro" id="IPR035927">
    <property type="entry name" value="DUSP-like_sf"/>
</dbReference>
<keyword evidence="8" id="KW-0833">Ubl conjugation pathway</keyword>
<proteinExistence type="inferred from homology"/>
<feature type="domain" description="USP" evidence="13">
    <location>
        <begin position="285"/>
        <end position="871"/>
    </location>
</feature>
<evidence type="ECO:0000256" key="1">
    <source>
        <dbReference type="ARBA" id="ARBA00000707"/>
    </source>
</evidence>
<dbReference type="InterPro" id="IPR028135">
    <property type="entry name" value="Ub_USP-typ"/>
</dbReference>
<evidence type="ECO:0000256" key="12">
    <source>
        <dbReference type="SAM" id="MobiDB-lite"/>
    </source>
</evidence>
<evidence type="ECO:0000256" key="7">
    <source>
        <dbReference type="ARBA" id="ARBA00022670"/>
    </source>
</evidence>
<evidence type="ECO:0000256" key="11">
    <source>
        <dbReference type="ARBA" id="ARBA00023242"/>
    </source>
</evidence>
<comment type="catalytic activity">
    <reaction evidence="1">
        <text>Thiol-dependent hydrolysis of ester, thioester, amide, peptide and isopeptide bonds formed by the C-terminal Gly of ubiquitin (a 76-residue protein attached to proteins as an intracellular targeting signal).</text>
        <dbReference type="EC" id="3.4.19.12"/>
    </reaction>
</comment>
<dbReference type="Pfam" id="PF14533">
    <property type="entry name" value="USP7_C2"/>
    <property type="match status" value="1"/>
</dbReference>
<evidence type="ECO:0000259" key="13">
    <source>
        <dbReference type="PROSITE" id="PS50235"/>
    </source>
</evidence>
<dbReference type="GO" id="GO:0004843">
    <property type="term" value="F:cysteine-type deubiquitinase activity"/>
    <property type="evidence" value="ECO:0007669"/>
    <property type="project" value="UniProtKB-EC"/>
</dbReference>
<dbReference type="GO" id="GO:0005634">
    <property type="term" value="C:nucleus"/>
    <property type="evidence" value="ECO:0007669"/>
    <property type="project" value="UniProtKB-SubCell"/>
</dbReference>
<dbReference type="InterPro" id="IPR050185">
    <property type="entry name" value="Ub_carboxyl-term_hydrolase"/>
</dbReference>
<dbReference type="InterPro" id="IPR029346">
    <property type="entry name" value="USP_C"/>
</dbReference>
<dbReference type="Gene3D" id="3.30.2230.10">
    <property type="entry name" value="DUSP-like"/>
    <property type="match status" value="1"/>
</dbReference>
<evidence type="ECO:0000256" key="4">
    <source>
        <dbReference type="ARBA" id="ARBA00009085"/>
    </source>
</evidence>
<dbReference type="PANTHER" id="PTHR21646">
    <property type="entry name" value="UBIQUITIN CARBOXYL-TERMINAL HYDROLASE"/>
    <property type="match status" value="1"/>
</dbReference>
<evidence type="ECO:0000313" key="15">
    <source>
        <dbReference type="EMBL" id="KAK2551666.1"/>
    </source>
</evidence>
<dbReference type="Pfam" id="PF14836">
    <property type="entry name" value="Ubiquitin_3"/>
    <property type="match status" value="1"/>
</dbReference>
<evidence type="ECO:0000256" key="5">
    <source>
        <dbReference type="ARBA" id="ARBA00012759"/>
    </source>
</evidence>
<keyword evidence="9 15" id="KW-0378">Hydrolase</keyword>
<dbReference type="Gene3D" id="3.10.20.90">
    <property type="entry name" value="Phosphatidylinositol 3-kinase Catalytic Subunit, Chain A, domain 1"/>
    <property type="match status" value="1"/>
</dbReference>
<comment type="subcellular location">
    <subcellularLocation>
        <location evidence="3">Cytoplasm</location>
    </subcellularLocation>
    <subcellularLocation>
        <location evidence="2">Nucleus</location>
    </subcellularLocation>
</comment>
<dbReference type="GO" id="GO:0016579">
    <property type="term" value="P:protein deubiquitination"/>
    <property type="evidence" value="ECO:0007669"/>
    <property type="project" value="InterPro"/>
</dbReference>
<dbReference type="Gene3D" id="3.90.70.10">
    <property type="entry name" value="Cysteine proteinases"/>
    <property type="match status" value="2"/>
</dbReference>
<dbReference type="AlphaFoldDB" id="A0AAD9PZ17"/>
<accession>A0AAD9PZ17</accession>
<dbReference type="InterPro" id="IPR001394">
    <property type="entry name" value="Peptidase_C19_UCH"/>
</dbReference>
<evidence type="ECO:0000256" key="10">
    <source>
        <dbReference type="ARBA" id="ARBA00022807"/>
    </source>
</evidence>
<protein>
    <recommendedName>
        <fullName evidence="5">ubiquitinyl hydrolase 1</fullName>
        <ecNumber evidence="5">3.4.19.12</ecNumber>
    </recommendedName>
</protein>
<feature type="compositionally biased region" description="Low complexity" evidence="12">
    <location>
        <begin position="240"/>
        <end position="269"/>
    </location>
</feature>
<organism evidence="15 16">
    <name type="scientific">Acropora cervicornis</name>
    <name type="common">Staghorn coral</name>
    <dbReference type="NCBI Taxonomy" id="6130"/>
    <lineage>
        <taxon>Eukaryota</taxon>
        <taxon>Metazoa</taxon>
        <taxon>Cnidaria</taxon>
        <taxon>Anthozoa</taxon>
        <taxon>Hexacorallia</taxon>
        <taxon>Scleractinia</taxon>
        <taxon>Astrocoeniina</taxon>
        <taxon>Acroporidae</taxon>
        <taxon>Acropora</taxon>
    </lineage>
</organism>
<evidence type="ECO:0000256" key="2">
    <source>
        <dbReference type="ARBA" id="ARBA00004123"/>
    </source>
</evidence>
<comment type="caution">
    <text evidence="15">The sequence shown here is derived from an EMBL/GenBank/DDBJ whole genome shotgun (WGS) entry which is preliminary data.</text>
</comment>
<gene>
    <name evidence="15" type="ORF">P5673_027452</name>
</gene>
<dbReference type="Pfam" id="PF06337">
    <property type="entry name" value="DUSP"/>
    <property type="match status" value="1"/>
</dbReference>
<feature type="region of interest" description="Disordered" evidence="12">
    <location>
        <begin position="231"/>
        <end position="269"/>
    </location>
</feature>
<dbReference type="GO" id="GO:0005737">
    <property type="term" value="C:cytoplasm"/>
    <property type="evidence" value="ECO:0007669"/>
    <property type="project" value="UniProtKB-SubCell"/>
</dbReference>
<evidence type="ECO:0000256" key="3">
    <source>
        <dbReference type="ARBA" id="ARBA00004496"/>
    </source>
</evidence>
<dbReference type="SMART" id="SM00695">
    <property type="entry name" value="DUSP"/>
    <property type="match status" value="1"/>
</dbReference>
<evidence type="ECO:0000259" key="14">
    <source>
        <dbReference type="PROSITE" id="PS51283"/>
    </source>
</evidence>
<comment type="similarity">
    <text evidence="4">Belongs to the peptidase C19 family.</text>
</comment>
<dbReference type="SUPFAM" id="SSF54001">
    <property type="entry name" value="Cysteine proteinases"/>
    <property type="match status" value="1"/>
</dbReference>
<dbReference type="InterPro" id="IPR018200">
    <property type="entry name" value="USP_CS"/>
</dbReference>
<evidence type="ECO:0000256" key="6">
    <source>
        <dbReference type="ARBA" id="ARBA00022490"/>
    </source>
</evidence>
<keyword evidence="7" id="KW-0645">Protease</keyword>
<keyword evidence="16" id="KW-1185">Reference proteome</keyword>
<keyword evidence="6" id="KW-0963">Cytoplasm</keyword>
<dbReference type="EMBL" id="JARQWQ010000095">
    <property type="protein sequence ID" value="KAK2551666.1"/>
    <property type="molecule type" value="Genomic_DNA"/>
</dbReference>
<reference evidence="15" key="1">
    <citation type="journal article" date="2023" name="G3 (Bethesda)">
        <title>Whole genome assembly and annotation of the endangered Caribbean coral Acropora cervicornis.</title>
        <authorList>
            <person name="Selwyn J.D."/>
            <person name="Vollmer S.V."/>
        </authorList>
    </citation>
    <scope>NUCLEOTIDE SEQUENCE</scope>
    <source>
        <strain evidence="15">K2</strain>
    </source>
</reference>
<dbReference type="PANTHER" id="PTHR21646:SF24">
    <property type="entry name" value="UBIQUITIN CARBOXYL-TERMINAL HYDROLASE"/>
    <property type="match status" value="1"/>
</dbReference>
<feature type="domain" description="DUSP" evidence="14">
    <location>
        <begin position="21"/>
        <end position="131"/>
    </location>
</feature>
<feature type="compositionally biased region" description="Acidic residues" evidence="12">
    <location>
        <begin position="636"/>
        <end position="649"/>
    </location>
</feature>
<dbReference type="InterPro" id="IPR028889">
    <property type="entry name" value="USP"/>
</dbReference>
<dbReference type="InterPro" id="IPR038765">
    <property type="entry name" value="Papain-like_cys_pep_sf"/>
</dbReference>
<dbReference type="PROSITE" id="PS00972">
    <property type="entry name" value="USP_1"/>
    <property type="match status" value="1"/>
</dbReference>
<reference evidence="15" key="2">
    <citation type="journal article" date="2023" name="Science">
        <title>Genomic signatures of disease resistance in endangered staghorn corals.</title>
        <authorList>
            <person name="Vollmer S.V."/>
            <person name="Selwyn J.D."/>
            <person name="Despard B.A."/>
            <person name="Roesel C.L."/>
        </authorList>
    </citation>
    <scope>NUCLEOTIDE SEQUENCE</scope>
    <source>
        <strain evidence="15">K2</strain>
    </source>
</reference>
<dbReference type="InterPro" id="IPR006615">
    <property type="entry name" value="Pept_C19_DUSP"/>
</dbReference>
<dbReference type="Pfam" id="PF00443">
    <property type="entry name" value="UCH"/>
    <property type="match status" value="1"/>
</dbReference>
<evidence type="ECO:0000256" key="8">
    <source>
        <dbReference type="ARBA" id="ARBA00022786"/>
    </source>
</evidence>
<dbReference type="GO" id="GO:0006508">
    <property type="term" value="P:proteolysis"/>
    <property type="evidence" value="ECO:0007669"/>
    <property type="project" value="UniProtKB-KW"/>
</dbReference>
<dbReference type="PROSITE" id="PS50235">
    <property type="entry name" value="USP_3"/>
    <property type="match status" value="1"/>
</dbReference>